<feature type="compositionally biased region" description="Polar residues" evidence="1">
    <location>
        <begin position="198"/>
        <end position="207"/>
    </location>
</feature>
<dbReference type="Proteomes" id="UP000835052">
    <property type="component" value="Unassembled WGS sequence"/>
</dbReference>
<proteinExistence type="predicted"/>
<feature type="compositionally biased region" description="Basic and acidic residues" evidence="1">
    <location>
        <begin position="170"/>
        <end position="182"/>
    </location>
</feature>
<sequence>MALTSSYSANMFMPDFGVKPDDIRYFSIDSRIQGRGPNRLKYLDLEGRWVLSGRSIPYISAAFQHLEHLNNAQVPLRDITQEPINAIGMVGWTKSSTDAVPTERKPKFIPSPTTPVYIEEEEVPPSPREPMPHRSAGYGPAHQKRKLSVPDRSRSASPLRAESPQPVFDKYAKYERHRKDSITRYGTKWGPATGDLGYSSSGNSPVSNDGGETLPHRTPSLSPRPASRTRYYDNDYDSTLIHKADSNRNLKVLTKDTNGDVPPYRTTGYGAYHVKRQYELSPRSLGSDYATSESEQSSPVPYRKQTTETYVRRHLRTNS</sequence>
<evidence type="ECO:0000256" key="1">
    <source>
        <dbReference type="SAM" id="MobiDB-lite"/>
    </source>
</evidence>
<comment type="caution">
    <text evidence="2">The sequence shown here is derived from an EMBL/GenBank/DDBJ whole genome shotgun (WGS) entry which is preliminary data.</text>
</comment>
<feature type="region of interest" description="Disordered" evidence="1">
    <location>
        <begin position="96"/>
        <end position="232"/>
    </location>
</feature>
<dbReference type="OrthoDB" id="5781026at2759"/>
<evidence type="ECO:0000313" key="2">
    <source>
        <dbReference type="EMBL" id="CAD6199721.1"/>
    </source>
</evidence>
<gene>
    <name evidence="2" type="ORF">CAUJ_LOCUS15621</name>
</gene>
<feature type="compositionally biased region" description="Polar residues" evidence="1">
    <location>
        <begin position="289"/>
        <end position="299"/>
    </location>
</feature>
<keyword evidence="3" id="KW-1185">Reference proteome</keyword>
<organism evidence="2 3">
    <name type="scientific">Caenorhabditis auriculariae</name>
    <dbReference type="NCBI Taxonomy" id="2777116"/>
    <lineage>
        <taxon>Eukaryota</taxon>
        <taxon>Metazoa</taxon>
        <taxon>Ecdysozoa</taxon>
        <taxon>Nematoda</taxon>
        <taxon>Chromadorea</taxon>
        <taxon>Rhabditida</taxon>
        <taxon>Rhabditina</taxon>
        <taxon>Rhabditomorpha</taxon>
        <taxon>Rhabditoidea</taxon>
        <taxon>Rhabditidae</taxon>
        <taxon>Peloderinae</taxon>
        <taxon>Caenorhabditis</taxon>
    </lineage>
</organism>
<evidence type="ECO:0000313" key="3">
    <source>
        <dbReference type="Proteomes" id="UP000835052"/>
    </source>
</evidence>
<dbReference type="AlphaFoldDB" id="A0A8S1HX00"/>
<name>A0A8S1HX00_9PELO</name>
<reference evidence="2" key="1">
    <citation type="submission" date="2020-10" db="EMBL/GenBank/DDBJ databases">
        <authorList>
            <person name="Kikuchi T."/>
        </authorList>
    </citation>
    <scope>NUCLEOTIDE SEQUENCE</scope>
    <source>
        <strain evidence="2">NKZ352</strain>
    </source>
</reference>
<dbReference type="EMBL" id="CAJGYM010000197">
    <property type="protein sequence ID" value="CAD6199721.1"/>
    <property type="molecule type" value="Genomic_DNA"/>
</dbReference>
<protein>
    <submittedName>
        <fullName evidence="2">Uncharacterized protein</fullName>
    </submittedName>
</protein>
<feature type="region of interest" description="Disordered" evidence="1">
    <location>
        <begin position="283"/>
        <end position="319"/>
    </location>
</feature>
<accession>A0A8S1HX00</accession>